<organism evidence="2 3">
    <name type="scientific">Aureobasidium melanogenum</name>
    <name type="common">Aureobasidium pullulans var. melanogenum</name>
    <dbReference type="NCBI Taxonomy" id="46634"/>
    <lineage>
        <taxon>Eukaryota</taxon>
        <taxon>Fungi</taxon>
        <taxon>Dikarya</taxon>
        <taxon>Ascomycota</taxon>
        <taxon>Pezizomycotina</taxon>
        <taxon>Dothideomycetes</taxon>
        <taxon>Dothideomycetidae</taxon>
        <taxon>Dothideales</taxon>
        <taxon>Saccotheciaceae</taxon>
        <taxon>Aureobasidium</taxon>
    </lineage>
</organism>
<dbReference type="Proteomes" id="UP000767238">
    <property type="component" value="Unassembled WGS sequence"/>
</dbReference>
<evidence type="ECO:0000313" key="2">
    <source>
        <dbReference type="EMBL" id="KAH0221670.1"/>
    </source>
</evidence>
<sequence length="216" mass="23808">MSTNINPMEATKSTKVIIKADSTEIDEFFVFTDEEKLESSTDGDLVFSGASKFTKTHESTTDPVINDTAVSKSSDAVPKTITEADYEKKRAEVAKLSEKVRAQRDEVLAKFGLSDSPFNNLKTARERHDAVLQALDAKNKMMEAISANSRQSIIKYEIAEDVVGRWLGIVVMGHAAISGASACNSALAKVLEHFTPSTIEEFMTLKSYMEELEDDK</sequence>
<reference evidence="2" key="2">
    <citation type="submission" date="2021-08" db="EMBL/GenBank/DDBJ databases">
        <authorList>
            <person name="Gostincar C."/>
            <person name="Sun X."/>
            <person name="Song Z."/>
            <person name="Gunde-Cimerman N."/>
        </authorList>
    </citation>
    <scope>NUCLEOTIDE SEQUENCE</scope>
    <source>
        <strain evidence="2">EXF-8016</strain>
    </source>
</reference>
<gene>
    <name evidence="2" type="ORF">KCV03_g4936</name>
</gene>
<reference evidence="2" key="1">
    <citation type="journal article" date="2021" name="J Fungi (Basel)">
        <title>Virulence traits and population genomics of the black yeast Aureobasidium melanogenum.</title>
        <authorList>
            <person name="Cernosa A."/>
            <person name="Sun X."/>
            <person name="Gostincar C."/>
            <person name="Fang C."/>
            <person name="Gunde-Cimerman N."/>
            <person name="Song Z."/>
        </authorList>
    </citation>
    <scope>NUCLEOTIDE SEQUENCE</scope>
    <source>
        <strain evidence="2">EXF-8016</strain>
    </source>
</reference>
<evidence type="ECO:0000256" key="1">
    <source>
        <dbReference type="SAM" id="Coils"/>
    </source>
</evidence>
<name>A0A9P8GG25_AURME</name>
<feature type="non-terminal residue" evidence="2">
    <location>
        <position position="216"/>
    </location>
</feature>
<keyword evidence="1" id="KW-0175">Coiled coil</keyword>
<dbReference type="AlphaFoldDB" id="A0A9P8GG25"/>
<evidence type="ECO:0000313" key="3">
    <source>
        <dbReference type="Proteomes" id="UP000767238"/>
    </source>
</evidence>
<dbReference type="EMBL" id="JAHFYH010000031">
    <property type="protein sequence ID" value="KAH0221670.1"/>
    <property type="molecule type" value="Genomic_DNA"/>
</dbReference>
<feature type="coiled-coil region" evidence="1">
    <location>
        <begin position="79"/>
        <end position="106"/>
    </location>
</feature>
<comment type="caution">
    <text evidence="2">The sequence shown here is derived from an EMBL/GenBank/DDBJ whole genome shotgun (WGS) entry which is preliminary data.</text>
</comment>
<proteinExistence type="predicted"/>
<accession>A0A9P8GG25</accession>
<protein>
    <submittedName>
        <fullName evidence="2">Uncharacterized protein</fullName>
    </submittedName>
</protein>